<accession>A0A8I1IYI4</accession>
<comment type="caution">
    <text evidence="1">The sequence shown here is derived from an EMBL/GenBank/DDBJ whole genome shotgun (WGS) entry which is preliminary data.</text>
</comment>
<evidence type="ECO:0000313" key="1">
    <source>
        <dbReference type="EMBL" id="MBM0635075.1"/>
    </source>
</evidence>
<reference evidence="1" key="1">
    <citation type="submission" date="2020-12" db="EMBL/GenBank/DDBJ databases">
        <title>Paenibacillus polymyxa LMG 27872: a double-edged sword.</title>
        <authorList>
            <person name="Langendries S."/>
            <person name="Garcia Mendez S."/>
            <person name="Beirinckx S."/>
            <person name="Viaene T."/>
            <person name="Baeyen S."/>
            <person name="Goeminne G."/>
            <person name="Willems A."/>
            <person name="Debode J."/>
            <person name="Goormachtig S."/>
        </authorList>
    </citation>
    <scope>NUCLEOTIDE SEQUENCE</scope>
    <source>
        <strain evidence="1">LMG 27872</strain>
    </source>
</reference>
<dbReference type="AlphaFoldDB" id="A0A8I1IYI4"/>
<dbReference type="Proteomes" id="UP000650605">
    <property type="component" value="Unassembled WGS sequence"/>
</dbReference>
<proteinExistence type="predicted"/>
<sequence length="57" mass="6631">MPQWYMEELVAHAKGMSKLRFEAKANGTWKGGDRNFVFHSGTGKPYYHTTPSQQWKN</sequence>
<evidence type="ECO:0000313" key="2">
    <source>
        <dbReference type="Proteomes" id="UP000650605"/>
    </source>
</evidence>
<dbReference type="EMBL" id="JAEHFQ010000010">
    <property type="protein sequence ID" value="MBM0635075.1"/>
    <property type="molecule type" value="Genomic_DNA"/>
</dbReference>
<organism evidence="1 2">
    <name type="scientific">Paenibacillus polymyxa</name>
    <name type="common">Bacillus polymyxa</name>
    <dbReference type="NCBI Taxonomy" id="1406"/>
    <lineage>
        <taxon>Bacteria</taxon>
        <taxon>Bacillati</taxon>
        <taxon>Bacillota</taxon>
        <taxon>Bacilli</taxon>
        <taxon>Bacillales</taxon>
        <taxon>Paenibacillaceae</taxon>
        <taxon>Paenibacillus</taxon>
    </lineage>
</organism>
<name>A0A8I1IYI4_PAEPO</name>
<gene>
    <name evidence="1" type="ORF">JDW19_18360</name>
</gene>
<protein>
    <submittedName>
        <fullName evidence="1">Uncharacterized protein</fullName>
    </submittedName>
</protein>